<dbReference type="GO" id="GO:0009432">
    <property type="term" value="P:SOS response"/>
    <property type="evidence" value="ECO:0007669"/>
    <property type="project" value="UniProtKB-KW"/>
</dbReference>
<evidence type="ECO:0000256" key="2">
    <source>
        <dbReference type="ARBA" id="ARBA00022763"/>
    </source>
</evidence>
<dbReference type="InterPro" id="IPR039418">
    <property type="entry name" value="LexA-like"/>
</dbReference>
<keyword evidence="2" id="KW-0227">DNA damage</keyword>
<dbReference type="Proteomes" id="UP000325755">
    <property type="component" value="Chromosome"/>
</dbReference>
<dbReference type="GO" id="GO:0006281">
    <property type="term" value="P:DNA repair"/>
    <property type="evidence" value="ECO:0007669"/>
    <property type="project" value="UniProtKB-KW"/>
</dbReference>
<dbReference type="InterPro" id="IPR006197">
    <property type="entry name" value="Peptidase_S24_LexA"/>
</dbReference>
<dbReference type="FunCoup" id="A0A5Q0BQY5">
    <property type="interactions" value="66"/>
</dbReference>
<dbReference type="AlphaFoldDB" id="A0A5Q0BQY5"/>
<dbReference type="GO" id="GO:0003887">
    <property type="term" value="F:DNA-directed DNA polymerase activity"/>
    <property type="evidence" value="ECO:0007669"/>
    <property type="project" value="UniProtKB-EC"/>
</dbReference>
<evidence type="ECO:0000256" key="3">
    <source>
        <dbReference type="ARBA" id="ARBA00022801"/>
    </source>
</evidence>
<keyword evidence="5" id="KW-0234">DNA repair</keyword>
<name>A0A5Q0BQY5_9GAMM</name>
<sequence length="204" mass="22098">MKDSIPRQRSPGAGRKPGAGPFGEATTAVRVPNSQLDRVRGFLEQSKRAASSCSVVRISAEFGKIGRAAERPALLPLPLFLNRISAGFPSPADDYVEDRIDLNEQLIRNKAATFFLRVQGESMTGAGINPGDTLIVDRSLAPASGTVVIAVLDGELTVKRLWFDQSGVVELRAENPRFPPIPVGEYQQLEIWGVVTSVIHKLLP</sequence>
<dbReference type="InterPro" id="IPR036286">
    <property type="entry name" value="LexA/Signal_pep-like_sf"/>
</dbReference>
<dbReference type="Gene3D" id="2.10.109.10">
    <property type="entry name" value="Umud Fragment, subunit A"/>
    <property type="match status" value="1"/>
</dbReference>
<reference evidence="10 11" key="1">
    <citation type="submission" date="2019-09" db="EMBL/GenBank/DDBJ databases">
        <title>Ecophysiology of the spiral-shaped methanotroph Methylospira mobilis as revealed by the complete genome sequence.</title>
        <authorList>
            <person name="Oshkin I.Y."/>
            <person name="Dedysh S.N."/>
            <person name="Miroshnikov K."/>
            <person name="Danilova O.V."/>
            <person name="Hakobyan A."/>
            <person name="Liesack W."/>
        </authorList>
    </citation>
    <scope>NUCLEOTIDE SEQUENCE [LARGE SCALE GENOMIC DNA]</scope>
    <source>
        <strain evidence="10 11">Shm1</strain>
    </source>
</reference>
<gene>
    <name evidence="10" type="primary">umuD</name>
    <name evidence="10" type="ORF">F6R98_20480</name>
</gene>
<dbReference type="PANTHER" id="PTHR33516:SF2">
    <property type="entry name" value="LEXA REPRESSOR-RELATED"/>
    <property type="match status" value="1"/>
</dbReference>
<dbReference type="GO" id="GO:0003677">
    <property type="term" value="F:DNA binding"/>
    <property type="evidence" value="ECO:0007669"/>
    <property type="project" value="InterPro"/>
</dbReference>
<dbReference type="PANTHER" id="PTHR33516">
    <property type="entry name" value="LEXA REPRESSOR"/>
    <property type="match status" value="1"/>
</dbReference>
<evidence type="ECO:0000313" key="10">
    <source>
        <dbReference type="EMBL" id="QFY44711.1"/>
    </source>
</evidence>
<dbReference type="EC" id="2.7.7.7" evidence="10"/>
<dbReference type="OrthoDB" id="9787787at2"/>
<organism evidence="10 11">
    <name type="scientific">Candidatus Methylospira mobilis</name>
    <dbReference type="NCBI Taxonomy" id="1808979"/>
    <lineage>
        <taxon>Bacteria</taxon>
        <taxon>Pseudomonadati</taxon>
        <taxon>Pseudomonadota</taxon>
        <taxon>Gammaproteobacteria</taxon>
        <taxon>Methylococcales</taxon>
        <taxon>Methylococcaceae</taxon>
        <taxon>Candidatus Methylospira</taxon>
    </lineage>
</organism>
<accession>A0A5Q0BQY5</accession>
<dbReference type="EMBL" id="CP044205">
    <property type="protein sequence ID" value="QFY44711.1"/>
    <property type="molecule type" value="Genomic_DNA"/>
</dbReference>
<dbReference type="Pfam" id="PF00717">
    <property type="entry name" value="Peptidase_S24"/>
    <property type="match status" value="1"/>
</dbReference>
<keyword evidence="3 7" id="KW-0378">Hydrolase</keyword>
<dbReference type="InParanoid" id="A0A5Q0BQY5"/>
<evidence type="ECO:0000259" key="9">
    <source>
        <dbReference type="Pfam" id="PF00717"/>
    </source>
</evidence>
<dbReference type="InterPro" id="IPR015927">
    <property type="entry name" value="Peptidase_S24_S26A/B/C"/>
</dbReference>
<evidence type="ECO:0000256" key="6">
    <source>
        <dbReference type="ARBA" id="ARBA00023236"/>
    </source>
</evidence>
<dbReference type="SUPFAM" id="SSF51306">
    <property type="entry name" value="LexA/Signal peptidase"/>
    <property type="match status" value="1"/>
</dbReference>
<feature type="region of interest" description="Disordered" evidence="8">
    <location>
        <begin position="1"/>
        <end position="30"/>
    </location>
</feature>
<dbReference type="RefSeq" id="WP_153250676.1">
    <property type="nucleotide sequence ID" value="NZ_CP044205.1"/>
</dbReference>
<dbReference type="CDD" id="cd06529">
    <property type="entry name" value="S24_LexA-like"/>
    <property type="match status" value="1"/>
</dbReference>
<keyword evidence="11" id="KW-1185">Reference proteome</keyword>
<keyword evidence="4 7" id="KW-0068">Autocatalytic cleavage</keyword>
<dbReference type="InterPro" id="IPR050077">
    <property type="entry name" value="LexA_repressor"/>
</dbReference>
<dbReference type="PRINTS" id="PR00726">
    <property type="entry name" value="LEXASERPTASE"/>
</dbReference>
<dbReference type="NCBIfam" id="NF007621">
    <property type="entry name" value="PRK10276.1"/>
    <property type="match status" value="1"/>
</dbReference>
<comment type="similarity">
    <text evidence="1 7">Belongs to the peptidase S24 family.</text>
</comment>
<dbReference type="GO" id="GO:0006355">
    <property type="term" value="P:regulation of DNA-templated transcription"/>
    <property type="evidence" value="ECO:0007669"/>
    <property type="project" value="InterPro"/>
</dbReference>
<keyword evidence="6" id="KW-0742">SOS response</keyword>
<evidence type="ECO:0000256" key="1">
    <source>
        <dbReference type="ARBA" id="ARBA00007484"/>
    </source>
</evidence>
<keyword evidence="10" id="KW-0548">Nucleotidyltransferase</keyword>
<evidence type="ECO:0000256" key="4">
    <source>
        <dbReference type="ARBA" id="ARBA00022813"/>
    </source>
</evidence>
<evidence type="ECO:0000256" key="8">
    <source>
        <dbReference type="SAM" id="MobiDB-lite"/>
    </source>
</evidence>
<dbReference type="KEGG" id="mmob:F6R98_20480"/>
<dbReference type="GO" id="GO:0016787">
    <property type="term" value="F:hydrolase activity"/>
    <property type="evidence" value="ECO:0007669"/>
    <property type="project" value="UniProtKB-KW"/>
</dbReference>
<evidence type="ECO:0000313" key="11">
    <source>
        <dbReference type="Proteomes" id="UP000325755"/>
    </source>
</evidence>
<feature type="domain" description="Peptidase S24/S26A/S26B/S26C" evidence="9">
    <location>
        <begin position="78"/>
        <end position="195"/>
    </location>
</feature>
<keyword evidence="10" id="KW-0808">Transferase</keyword>
<evidence type="ECO:0000256" key="5">
    <source>
        <dbReference type="ARBA" id="ARBA00023204"/>
    </source>
</evidence>
<protein>
    <submittedName>
        <fullName evidence="10">Translesion error-prone DNA polymerase V autoproteolytic subunit</fullName>
        <ecNumber evidence="10">2.7.7.7</ecNumber>
    </submittedName>
</protein>
<proteinExistence type="inferred from homology"/>
<evidence type="ECO:0000256" key="7">
    <source>
        <dbReference type="RuleBase" id="RU003991"/>
    </source>
</evidence>